<feature type="compositionally biased region" description="Polar residues" evidence="1">
    <location>
        <begin position="185"/>
        <end position="202"/>
    </location>
</feature>
<dbReference type="AlphaFoldDB" id="A0A9K3KR57"/>
<feature type="compositionally biased region" description="Polar residues" evidence="1">
    <location>
        <begin position="450"/>
        <end position="459"/>
    </location>
</feature>
<feature type="transmembrane region" description="Helical" evidence="2">
    <location>
        <begin position="16"/>
        <end position="33"/>
    </location>
</feature>
<reference evidence="3" key="2">
    <citation type="submission" date="2021-04" db="EMBL/GenBank/DDBJ databases">
        <authorList>
            <person name="Podell S."/>
        </authorList>
    </citation>
    <scope>NUCLEOTIDE SEQUENCE</scope>
    <source>
        <strain evidence="3">Hildebrandi</strain>
    </source>
</reference>
<dbReference type="EMBL" id="JAGRRH010000020">
    <property type="protein sequence ID" value="KAG7348350.1"/>
    <property type="molecule type" value="Genomic_DNA"/>
</dbReference>
<organism evidence="3 4">
    <name type="scientific">Nitzschia inconspicua</name>
    <dbReference type="NCBI Taxonomy" id="303405"/>
    <lineage>
        <taxon>Eukaryota</taxon>
        <taxon>Sar</taxon>
        <taxon>Stramenopiles</taxon>
        <taxon>Ochrophyta</taxon>
        <taxon>Bacillariophyta</taxon>
        <taxon>Bacillariophyceae</taxon>
        <taxon>Bacillariophycidae</taxon>
        <taxon>Bacillariales</taxon>
        <taxon>Bacillariaceae</taxon>
        <taxon>Nitzschia</taxon>
    </lineage>
</organism>
<keyword evidence="2" id="KW-1133">Transmembrane helix</keyword>
<feature type="compositionally biased region" description="Polar residues" evidence="1">
    <location>
        <begin position="521"/>
        <end position="557"/>
    </location>
</feature>
<evidence type="ECO:0000313" key="4">
    <source>
        <dbReference type="Proteomes" id="UP000693970"/>
    </source>
</evidence>
<feature type="compositionally biased region" description="Polar residues" evidence="1">
    <location>
        <begin position="848"/>
        <end position="869"/>
    </location>
</feature>
<feature type="compositionally biased region" description="Polar residues" evidence="1">
    <location>
        <begin position="753"/>
        <end position="793"/>
    </location>
</feature>
<reference evidence="3" key="1">
    <citation type="journal article" date="2021" name="Sci. Rep.">
        <title>Diploid genomic architecture of Nitzschia inconspicua, an elite biomass production diatom.</title>
        <authorList>
            <person name="Oliver A."/>
            <person name="Podell S."/>
            <person name="Pinowska A."/>
            <person name="Traller J.C."/>
            <person name="Smith S.R."/>
            <person name="McClure R."/>
            <person name="Beliaev A."/>
            <person name="Bohutskyi P."/>
            <person name="Hill E.A."/>
            <person name="Rabines A."/>
            <person name="Zheng H."/>
            <person name="Allen L.Z."/>
            <person name="Kuo A."/>
            <person name="Grigoriev I.V."/>
            <person name="Allen A.E."/>
            <person name="Hazlebeck D."/>
            <person name="Allen E.E."/>
        </authorList>
    </citation>
    <scope>NUCLEOTIDE SEQUENCE</scope>
    <source>
        <strain evidence="3">Hildebrandi</strain>
    </source>
</reference>
<feature type="region of interest" description="Disordered" evidence="1">
    <location>
        <begin position="651"/>
        <end position="677"/>
    </location>
</feature>
<feature type="compositionally biased region" description="Polar residues" evidence="1">
    <location>
        <begin position="497"/>
        <end position="511"/>
    </location>
</feature>
<feature type="compositionally biased region" description="Polar residues" evidence="1">
    <location>
        <begin position="349"/>
        <end position="367"/>
    </location>
</feature>
<dbReference type="Proteomes" id="UP000693970">
    <property type="component" value="Unassembled WGS sequence"/>
</dbReference>
<feature type="region of interest" description="Disordered" evidence="1">
    <location>
        <begin position="753"/>
        <end position="911"/>
    </location>
</feature>
<name>A0A9K3KR57_9STRA</name>
<sequence length="911" mass="95374">MTKGTTVPSVWSTSNWPWVALMIIGFAWVWKPLRDITNEWRLQRRMQQYPHMMALCKSPYKKGGETPRKDGKKAKEDVDIGALVNDWMNRCFLMVVQFTLEVLALLFRKTFGIIMAFVIMIGSLLPTRQECGAHEIHETSQQQETSPHSIIKNGQQFPASDSRTTPSTSAAAQNGQVQNIQSQTVVGSLSRTKNPVTASPTTLHGEAIAVEKHSYIQQPRRLRPLSPSQRLRRISTQPPVKSTENQWLVSQDAPKNHQIVAPGPSILANRVVRIDTSSLSEQMNKRRMNGEEITFGTTGAKKRRLVNGRASLHGCARRPLLRARLNKRVRAEREEIILEGMSRKRSKPSPATTVEPSTAVTPTLPPNQFGTGNHAPVPAAHSKIDLETPAATANPAPFVFGQGDTSAPSSSQISKTAGSVAATGAPFQFGKDTSNPITVGTSAGPEAPTTPFTFGSSVTAPAPSASIETPTAQSTPQPFASGQSNTIAANPPPAPQNFESSTSFDGQTRGESMTRPFAESSFGTKQSESVVGSNLSPNPSTALTQPSSMAPNFDAPTTSVAQSNTAALLDYSAASYSFNPNEKSNPISSSNQNSSTAPPDSSIAESVSKNASELIVKSKITSSMDNSVATSSESFSGPIYDSNGALPLVSKTTSVPPMGATNQNRSPPLFTTATSQTPTFVGTDLKGAAPPFGDTSQNDSTALSSAAAPVASTFGGNPQNGSNTTFSAAPSIPGFGGNAQNGSNTTFSTAPSIPSFGGNDQNSSTPTFSTAPSIPSFGGNAQNSSTIGFTTDNPFKAPPQATSFTNANNSAGEQKENTNPFSSAGGFSGFGAVGSTPSFGQPEAIKTPPTSSFGFPGSNGVSPVPSTNGMGAASGRPLFSGGGAGFIPGSAVASGGRARSRTSRGRQGRRF</sequence>
<feature type="compositionally biased region" description="Polar residues" evidence="1">
    <location>
        <begin position="800"/>
        <end position="820"/>
    </location>
</feature>
<evidence type="ECO:0000256" key="1">
    <source>
        <dbReference type="SAM" id="MobiDB-lite"/>
    </source>
</evidence>
<feature type="compositionally biased region" description="Polar residues" evidence="1">
    <location>
        <begin position="466"/>
        <end position="488"/>
    </location>
</feature>
<protein>
    <submittedName>
        <fullName evidence="3">Uncharacterized protein</fullName>
    </submittedName>
</protein>
<gene>
    <name evidence="3" type="ORF">IV203_017055</name>
</gene>
<feature type="compositionally biased region" description="Low complexity" evidence="1">
    <location>
        <begin position="584"/>
        <end position="595"/>
    </location>
</feature>
<accession>A0A9K3KR57</accession>
<feature type="region of interest" description="Disordered" evidence="1">
    <location>
        <begin position="582"/>
        <end position="606"/>
    </location>
</feature>
<feature type="compositionally biased region" description="Polar residues" evidence="1">
    <location>
        <begin position="431"/>
        <end position="441"/>
    </location>
</feature>
<keyword evidence="2" id="KW-0472">Membrane</keyword>
<feature type="compositionally biased region" description="Basic residues" evidence="1">
    <location>
        <begin position="898"/>
        <end position="911"/>
    </location>
</feature>
<evidence type="ECO:0000313" key="3">
    <source>
        <dbReference type="EMBL" id="KAG7348350.1"/>
    </source>
</evidence>
<comment type="caution">
    <text evidence="3">The sequence shown here is derived from an EMBL/GenBank/DDBJ whole genome shotgun (WGS) entry which is preliminary data.</text>
</comment>
<feature type="region of interest" description="Disordered" evidence="1">
    <location>
        <begin position="136"/>
        <end position="177"/>
    </location>
</feature>
<feature type="region of interest" description="Disordered" evidence="1">
    <location>
        <begin position="343"/>
        <end position="367"/>
    </location>
</feature>
<feature type="region of interest" description="Disordered" evidence="1">
    <location>
        <begin position="185"/>
        <end position="204"/>
    </location>
</feature>
<feature type="compositionally biased region" description="Polar residues" evidence="1">
    <location>
        <begin position="596"/>
        <end position="606"/>
    </location>
</feature>
<feature type="compositionally biased region" description="Polar residues" evidence="1">
    <location>
        <begin position="139"/>
        <end position="177"/>
    </location>
</feature>
<proteinExistence type="predicted"/>
<feature type="region of interest" description="Disordered" evidence="1">
    <location>
        <begin position="427"/>
        <end position="557"/>
    </location>
</feature>
<keyword evidence="4" id="KW-1185">Reference proteome</keyword>
<evidence type="ECO:0000256" key="2">
    <source>
        <dbReference type="SAM" id="Phobius"/>
    </source>
</evidence>
<keyword evidence="2" id="KW-0812">Transmembrane</keyword>